<dbReference type="PANTHER" id="PTHR43425:SF2">
    <property type="entry name" value="OXYGEN-INSENSITIVE NADPH NITROREDUCTASE"/>
    <property type="match status" value="1"/>
</dbReference>
<evidence type="ECO:0000256" key="3">
    <source>
        <dbReference type="ARBA" id="ARBA00022643"/>
    </source>
</evidence>
<dbReference type="PIRSF" id="PIRSF005426">
    <property type="entry name" value="Frp"/>
    <property type="match status" value="1"/>
</dbReference>
<name>C8NGH4_9LACT</name>
<dbReference type="STRING" id="638301.HMPREF0444_1019"/>
<dbReference type="Pfam" id="PF00881">
    <property type="entry name" value="Nitroreductase"/>
    <property type="match status" value="1"/>
</dbReference>
<dbReference type="HOGENOM" id="CLU_070764_0_2_9"/>
<dbReference type="InterPro" id="IPR000415">
    <property type="entry name" value="Nitroreductase-like"/>
</dbReference>
<dbReference type="SUPFAM" id="SSF55469">
    <property type="entry name" value="FMN-dependent nitroreductase-like"/>
    <property type="match status" value="1"/>
</dbReference>
<accession>C8NGH4</accession>
<comment type="caution">
    <text evidence="7">The sequence shown here is derived from an EMBL/GenBank/DDBJ whole genome shotgun (WGS) entry which is preliminary data.</text>
</comment>
<evidence type="ECO:0000313" key="8">
    <source>
        <dbReference type="Proteomes" id="UP000005926"/>
    </source>
</evidence>
<reference evidence="7 8" key="1">
    <citation type="submission" date="2009-08" db="EMBL/GenBank/DDBJ databases">
        <authorList>
            <person name="Muzny D."/>
            <person name="Qin X."/>
            <person name="Deng J."/>
            <person name="Jiang H."/>
            <person name="Liu Y."/>
            <person name="Qu J."/>
            <person name="Song X.-Z."/>
            <person name="Zhang L."/>
            <person name="Thornton R."/>
            <person name="Coyle M."/>
            <person name="Francisco L."/>
            <person name="Jackson L."/>
            <person name="Javaid M."/>
            <person name="Korchina V."/>
            <person name="Kovar C."/>
            <person name="Mata R."/>
            <person name="Mathew T."/>
            <person name="Ngo R."/>
            <person name="Nguyen L."/>
            <person name="Nguyen N."/>
            <person name="Okwuonu G."/>
            <person name="Ongeri F."/>
            <person name="Pham C."/>
            <person name="Simmons D."/>
            <person name="Wilczek-Boney K."/>
            <person name="Hale W."/>
            <person name="Jakkamsetti A."/>
            <person name="Pham P."/>
            <person name="Ruth R."/>
            <person name="San Lucas F."/>
            <person name="Warren J."/>
            <person name="Zhang J."/>
            <person name="Zhao Z."/>
            <person name="Zhou C."/>
            <person name="Zhu D."/>
            <person name="Lee S."/>
            <person name="Bess C."/>
            <person name="Blankenburg K."/>
            <person name="Forbes L."/>
            <person name="Fu Q."/>
            <person name="Gubbala S."/>
            <person name="Hirani K."/>
            <person name="Jayaseelan J.C."/>
            <person name="Lara F."/>
            <person name="Munidasa M."/>
            <person name="Palculict T."/>
            <person name="Patil S."/>
            <person name="Pu L.-L."/>
            <person name="Saada N."/>
            <person name="Tang L."/>
            <person name="Weissenberger G."/>
            <person name="Zhu Y."/>
            <person name="Hemphill L."/>
            <person name="Shang Y."/>
            <person name="Youmans B."/>
            <person name="Ayvaz T."/>
            <person name="Ross M."/>
            <person name="Santibanez J."/>
            <person name="Aqrawi P."/>
            <person name="Gross S."/>
            <person name="Joshi V."/>
            <person name="Fowler G."/>
            <person name="Nazareth L."/>
            <person name="Reid J."/>
            <person name="Worley K."/>
            <person name="Petrosino J."/>
            <person name="Highlander S."/>
            <person name="Gibbs R."/>
        </authorList>
    </citation>
    <scope>NUCLEOTIDE SEQUENCE [LARGE SCALE GENOMIC DNA]</scope>
    <source>
        <strain evidence="7 8">ATCC 49175</strain>
    </source>
</reference>
<gene>
    <name evidence="7" type="primary">nfrA</name>
    <name evidence="7" type="ORF">HMPREF0444_1019</name>
</gene>
<feature type="domain" description="Nitroreductase" evidence="6">
    <location>
        <begin position="11"/>
        <end position="163"/>
    </location>
</feature>
<dbReference type="GeneID" id="78411773"/>
<sequence>MNETIQTQLNHRTIRAFKDQALTKEEVDLLVEVAQRTASSMYLQAYSIISVTDPELKKALAAVSGQPYVATSGHLFVFVVDQRRNTEIAKALGQEVGVQGSADRFVSGLTDAVIAAQNVVVAAESLGMGTVYLGSFFNDTAKIVELLNLPKYTYPAIGLAVGWPTQEPQLKPRLPKEVIHMENGYRELENPLEELKEYDATVTEYYDLRDANRRVDAFTKQVSTKYHTLGAKRAKMLDVLKAQGFLTEE</sequence>
<dbReference type="InterPro" id="IPR029479">
    <property type="entry name" value="Nitroreductase"/>
</dbReference>
<keyword evidence="2 5" id="KW-0285">Flavoprotein</keyword>
<evidence type="ECO:0000259" key="6">
    <source>
        <dbReference type="Pfam" id="PF00881"/>
    </source>
</evidence>
<dbReference type="EC" id="1.-.-.-" evidence="7"/>
<dbReference type="InterPro" id="IPR016446">
    <property type="entry name" value="Flavin_OxRdtase_Frp"/>
</dbReference>
<dbReference type="RefSeq" id="WP_005607116.1">
    <property type="nucleotide sequence ID" value="NZ_CP102283.1"/>
</dbReference>
<dbReference type="Gene3D" id="3.40.109.10">
    <property type="entry name" value="NADH Oxidase"/>
    <property type="match status" value="1"/>
</dbReference>
<proteinExistence type="inferred from homology"/>
<evidence type="ECO:0000313" key="7">
    <source>
        <dbReference type="EMBL" id="EEW37232.1"/>
    </source>
</evidence>
<evidence type="ECO:0000256" key="5">
    <source>
        <dbReference type="PIRNR" id="PIRNR005426"/>
    </source>
</evidence>
<dbReference type="EMBL" id="ACKZ01000019">
    <property type="protein sequence ID" value="EEW37232.1"/>
    <property type="molecule type" value="Genomic_DNA"/>
</dbReference>
<evidence type="ECO:0000256" key="1">
    <source>
        <dbReference type="ARBA" id="ARBA00008366"/>
    </source>
</evidence>
<dbReference type="AlphaFoldDB" id="C8NGH4"/>
<evidence type="ECO:0000256" key="2">
    <source>
        <dbReference type="ARBA" id="ARBA00022630"/>
    </source>
</evidence>
<dbReference type="CDD" id="cd02146">
    <property type="entry name" value="NfsA-like"/>
    <property type="match status" value="1"/>
</dbReference>
<comment type="similarity">
    <text evidence="1 5">Belongs to the flavin oxidoreductase frp family.</text>
</comment>
<dbReference type="GO" id="GO:0016491">
    <property type="term" value="F:oxidoreductase activity"/>
    <property type="evidence" value="ECO:0007669"/>
    <property type="project" value="UniProtKB-UniRule"/>
</dbReference>
<keyword evidence="4 5" id="KW-0560">Oxidoreductase</keyword>
<dbReference type="PANTHER" id="PTHR43425">
    <property type="entry name" value="OXYGEN-INSENSITIVE NADPH NITROREDUCTASE"/>
    <property type="match status" value="1"/>
</dbReference>
<dbReference type="eggNOG" id="COG0778">
    <property type="taxonomic scope" value="Bacteria"/>
</dbReference>
<dbReference type="Proteomes" id="UP000005926">
    <property type="component" value="Unassembled WGS sequence"/>
</dbReference>
<keyword evidence="5" id="KW-0521">NADP</keyword>
<keyword evidence="3 5" id="KW-0288">FMN</keyword>
<organism evidence="7 8">
    <name type="scientific">Granulicatella adiacens ATCC 49175</name>
    <dbReference type="NCBI Taxonomy" id="638301"/>
    <lineage>
        <taxon>Bacteria</taxon>
        <taxon>Bacillati</taxon>
        <taxon>Bacillota</taxon>
        <taxon>Bacilli</taxon>
        <taxon>Lactobacillales</taxon>
        <taxon>Carnobacteriaceae</taxon>
        <taxon>Granulicatella</taxon>
    </lineage>
</organism>
<keyword evidence="8" id="KW-1185">Reference proteome</keyword>
<evidence type="ECO:0000256" key="4">
    <source>
        <dbReference type="ARBA" id="ARBA00023002"/>
    </source>
</evidence>
<protein>
    <submittedName>
        <fullName evidence="7">Nitroreductase family protein</fullName>
        <ecNumber evidence="7">1.-.-.-</ecNumber>
    </submittedName>
</protein>